<feature type="binding site" evidence="7">
    <location>
        <begin position="64"/>
        <end position="67"/>
    </location>
    <ligand>
        <name>NADP(+)</name>
        <dbReference type="ChEBI" id="CHEBI:58349"/>
    </ligand>
</feature>
<comment type="catalytic activity">
    <reaction evidence="5 8">
        <text>L-proline + NADP(+) = (S)-1-pyrroline-5-carboxylate + NADPH + 2 H(+)</text>
        <dbReference type="Rhea" id="RHEA:14109"/>
        <dbReference type="ChEBI" id="CHEBI:15378"/>
        <dbReference type="ChEBI" id="CHEBI:17388"/>
        <dbReference type="ChEBI" id="CHEBI:57783"/>
        <dbReference type="ChEBI" id="CHEBI:58349"/>
        <dbReference type="ChEBI" id="CHEBI:60039"/>
        <dbReference type="EC" id="1.5.1.2"/>
    </reaction>
</comment>
<dbReference type="InterPro" id="IPR053790">
    <property type="entry name" value="P5CR-like_CS"/>
</dbReference>
<evidence type="ECO:0000256" key="8">
    <source>
        <dbReference type="RuleBase" id="RU003903"/>
    </source>
</evidence>
<evidence type="ECO:0000259" key="9">
    <source>
        <dbReference type="Pfam" id="PF03807"/>
    </source>
</evidence>
<gene>
    <name evidence="5" type="primary">proC</name>
    <name evidence="11" type="ORF">A2462_06315</name>
</gene>
<keyword evidence="2 5" id="KW-0521">NADP</keyword>
<dbReference type="PANTHER" id="PTHR11645">
    <property type="entry name" value="PYRROLINE-5-CARBOXYLATE REDUCTASE"/>
    <property type="match status" value="1"/>
</dbReference>
<dbReference type="Pfam" id="PF03807">
    <property type="entry name" value="F420_oxidored"/>
    <property type="match status" value="1"/>
</dbReference>
<dbReference type="PANTHER" id="PTHR11645:SF0">
    <property type="entry name" value="PYRROLINE-5-CARBOXYLATE REDUCTASE 3"/>
    <property type="match status" value="1"/>
</dbReference>
<feature type="binding site" evidence="7">
    <location>
        <position position="51"/>
    </location>
    <ligand>
        <name>NADPH</name>
        <dbReference type="ChEBI" id="CHEBI:57783"/>
    </ligand>
</feature>
<comment type="similarity">
    <text evidence="1 5 8">Belongs to the pyrroline-5-carboxylate reductase family.</text>
</comment>
<name>A0A1F4TKD1_UNCSA</name>
<accession>A0A1F4TKD1</accession>
<evidence type="ECO:0000256" key="5">
    <source>
        <dbReference type="HAMAP-Rule" id="MF_01925"/>
    </source>
</evidence>
<evidence type="ECO:0000256" key="6">
    <source>
        <dbReference type="NCBIfam" id="TIGR00112"/>
    </source>
</evidence>
<proteinExistence type="inferred from homology"/>
<dbReference type="FunFam" id="1.10.3730.10:FF:000001">
    <property type="entry name" value="Pyrroline-5-carboxylate reductase"/>
    <property type="match status" value="1"/>
</dbReference>
<dbReference type="InterPro" id="IPR029036">
    <property type="entry name" value="P5CR_dimer"/>
</dbReference>
<dbReference type="UniPathway" id="UPA00098">
    <property type="reaction ID" value="UER00361"/>
</dbReference>
<dbReference type="SUPFAM" id="SSF51735">
    <property type="entry name" value="NAD(P)-binding Rossmann-fold domains"/>
    <property type="match status" value="1"/>
</dbReference>
<dbReference type="InterPro" id="IPR028939">
    <property type="entry name" value="P5C_Rdtase_cat_N"/>
</dbReference>
<dbReference type="AlphaFoldDB" id="A0A1F4TKD1"/>
<sequence length="266" mass="28227">MTKIAFIGGGKMAEAFISRLAFPQNIIVADVSAKRLVFLQKKYKVKAAKDNFEAWQKGEIVVLAVKPQNMAEVLSTIDSQQLRVLKNKLVISIAAGVSLSYLQERLPGVAIVRAMPNNPCLVGQGMSALTKGKHVSSSQLKKVVTLFKETGEVVEVAEKLMDAVTGLSGSGPAFVYQVIAGLIAGGVAAGLSKDVATKLALQTILGSVETVKQTSKTPDQLTEMVASPGGTTIEGLKILKQKKLKQILTEAVVAAARKSKQLSRQA</sequence>
<feature type="domain" description="Pyrroline-5-carboxylate reductase catalytic N-terminal" evidence="9">
    <location>
        <begin position="3"/>
        <end position="96"/>
    </location>
</feature>
<comment type="pathway">
    <text evidence="5 8">Amino-acid biosynthesis; L-proline biosynthesis; L-proline from L-glutamate 5-semialdehyde: step 1/1.</text>
</comment>
<evidence type="ECO:0000256" key="2">
    <source>
        <dbReference type="ARBA" id="ARBA00022857"/>
    </source>
</evidence>
<keyword evidence="5" id="KW-0963">Cytoplasm</keyword>
<evidence type="ECO:0000313" key="11">
    <source>
        <dbReference type="EMBL" id="OGC33156.1"/>
    </source>
</evidence>
<evidence type="ECO:0000256" key="3">
    <source>
        <dbReference type="ARBA" id="ARBA00023002"/>
    </source>
</evidence>
<dbReference type="InterPro" id="IPR036291">
    <property type="entry name" value="NAD(P)-bd_dom_sf"/>
</dbReference>
<dbReference type="PIRSF" id="PIRSF000193">
    <property type="entry name" value="Pyrrol-5-carb_rd"/>
    <property type="match status" value="1"/>
</dbReference>
<dbReference type="NCBIfam" id="TIGR00112">
    <property type="entry name" value="proC"/>
    <property type="match status" value="1"/>
</dbReference>
<dbReference type="EMBL" id="MEUI01000039">
    <property type="protein sequence ID" value="OGC33156.1"/>
    <property type="molecule type" value="Genomic_DNA"/>
</dbReference>
<dbReference type="Gene3D" id="3.40.50.720">
    <property type="entry name" value="NAD(P)-binding Rossmann-like Domain"/>
    <property type="match status" value="1"/>
</dbReference>
<dbReference type="HAMAP" id="MF_01925">
    <property type="entry name" value="P5C_reductase"/>
    <property type="match status" value="1"/>
</dbReference>
<organism evidence="11 12">
    <name type="scientific">candidate division WOR-1 bacterium RIFOXYC2_FULL_41_25</name>
    <dbReference type="NCBI Taxonomy" id="1802586"/>
    <lineage>
        <taxon>Bacteria</taxon>
        <taxon>Bacillati</taxon>
        <taxon>Saganbacteria</taxon>
    </lineage>
</organism>
<reference evidence="11 12" key="1">
    <citation type="journal article" date="2016" name="Nat. Commun.">
        <title>Thousands of microbial genomes shed light on interconnected biogeochemical processes in an aquifer system.</title>
        <authorList>
            <person name="Anantharaman K."/>
            <person name="Brown C.T."/>
            <person name="Hug L.A."/>
            <person name="Sharon I."/>
            <person name="Castelle C.J."/>
            <person name="Probst A.J."/>
            <person name="Thomas B.C."/>
            <person name="Singh A."/>
            <person name="Wilkins M.J."/>
            <person name="Karaoz U."/>
            <person name="Brodie E.L."/>
            <person name="Williams K.H."/>
            <person name="Hubbard S.S."/>
            <person name="Banfield J.F."/>
        </authorList>
    </citation>
    <scope>NUCLEOTIDE SEQUENCE [LARGE SCALE GENOMIC DNA]</scope>
</reference>
<evidence type="ECO:0000313" key="12">
    <source>
        <dbReference type="Proteomes" id="UP000177309"/>
    </source>
</evidence>
<evidence type="ECO:0000256" key="1">
    <source>
        <dbReference type="ARBA" id="ARBA00005525"/>
    </source>
</evidence>
<keyword evidence="5 8" id="KW-0641">Proline biosynthesis</keyword>
<dbReference type="EC" id="1.5.1.2" evidence="5 6"/>
<dbReference type="GO" id="GO:0055129">
    <property type="term" value="P:L-proline biosynthetic process"/>
    <property type="evidence" value="ECO:0007669"/>
    <property type="project" value="UniProtKB-UniRule"/>
</dbReference>
<dbReference type="Proteomes" id="UP000177309">
    <property type="component" value="Unassembled WGS sequence"/>
</dbReference>
<comment type="catalytic activity">
    <reaction evidence="5">
        <text>L-proline + NAD(+) = (S)-1-pyrroline-5-carboxylate + NADH + 2 H(+)</text>
        <dbReference type="Rhea" id="RHEA:14105"/>
        <dbReference type="ChEBI" id="CHEBI:15378"/>
        <dbReference type="ChEBI" id="CHEBI:17388"/>
        <dbReference type="ChEBI" id="CHEBI:57540"/>
        <dbReference type="ChEBI" id="CHEBI:57945"/>
        <dbReference type="ChEBI" id="CHEBI:60039"/>
        <dbReference type="EC" id="1.5.1.2"/>
    </reaction>
</comment>
<feature type="binding site" evidence="7">
    <location>
        <begin position="7"/>
        <end position="12"/>
    </location>
    <ligand>
        <name>NADP(+)</name>
        <dbReference type="ChEBI" id="CHEBI:58349"/>
    </ligand>
</feature>
<keyword evidence="5 8" id="KW-0028">Amino-acid biosynthesis</keyword>
<dbReference type="InterPro" id="IPR000304">
    <property type="entry name" value="Pyrroline-COOH_reductase"/>
</dbReference>
<dbReference type="Pfam" id="PF14748">
    <property type="entry name" value="P5CR_dimer"/>
    <property type="match status" value="1"/>
</dbReference>
<comment type="subcellular location">
    <subcellularLocation>
        <location evidence="5">Cytoplasm</location>
    </subcellularLocation>
</comment>
<dbReference type="SUPFAM" id="SSF48179">
    <property type="entry name" value="6-phosphogluconate dehydrogenase C-terminal domain-like"/>
    <property type="match status" value="1"/>
</dbReference>
<dbReference type="Gene3D" id="1.10.3730.10">
    <property type="entry name" value="ProC C-terminal domain-like"/>
    <property type="match status" value="1"/>
</dbReference>
<dbReference type="PROSITE" id="PS00521">
    <property type="entry name" value="P5CR"/>
    <property type="match status" value="1"/>
</dbReference>
<protein>
    <recommendedName>
        <fullName evidence="5 6">Pyrroline-5-carboxylate reductase</fullName>
        <shortName evidence="5">P5C reductase</shortName>
        <shortName evidence="5">P5CR</shortName>
        <ecNumber evidence="5 6">1.5.1.2</ecNumber>
    </recommendedName>
    <alternativeName>
        <fullName evidence="5">PCA reductase</fullName>
    </alternativeName>
</protein>
<keyword evidence="3 5" id="KW-0560">Oxidoreductase</keyword>
<dbReference type="GO" id="GO:0005737">
    <property type="term" value="C:cytoplasm"/>
    <property type="evidence" value="ECO:0007669"/>
    <property type="project" value="UniProtKB-SubCell"/>
</dbReference>
<comment type="caution">
    <text evidence="11">The sequence shown here is derived from an EMBL/GenBank/DDBJ whole genome shotgun (WGS) entry which is preliminary data.</text>
</comment>
<evidence type="ECO:0000259" key="10">
    <source>
        <dbReference type="Pfam" id="PF14748"/>
    </source>
</evidence>
<evidence type="ECO:0000256" key="7">
    <source>
        <dbReference type="PIRSR" id="PIRSR000193-1"/>
    </source>
</evidence>
<dbReference type="InterPro" id="IPR008927">
    <property type="entry name" value="6-PGluconate_DH-like_C_sf"/>
</dbReference>
<dbReference type="GO" id="GO:0004735">
    <property type="term" value="F:pyrroline-5-carboxylate reductase activity"/>
    <property type="evidence" value="ECO:0007669"/>
    <property type="project" value="UniProtKB-UniRule"/>
</dbReference>
<comment type="function">
    <text evidence="4 5">Catalyzes the reduction of 1-pyrroline-5-carboxylate (PCA) to L-proline.</text>
</comment>
<evidence type="ECO:0000256" key="4">
    <source>
        <dbReference type="ARBA" id="ARBA00058118"/>
    </source>
</evidence>
<feature type="domain" description="Pyrroline-5-carboxylate reductase dimerisation" evidence="10">
    <location>
        <begin position="158"/>
        <end position="262"/>
    </location>
</feature>